<dbReference type="EMBL" id="JACOPX010000007">
    <property type="protein sequence ID" value="MBF6033999.1"/>
    <property type="molecule type" value="Genomic_DNA"/>
</dbReference>
<dbReference type="Gene3D" id="2.60.40.3310">
    <property type="match status" value="1"/>
</dbReference>
<dbReference type="SUPFAM" id="SSF49401">
    <property type="entry name" value="Bacterial adhesins"/>
    <property type="match status" value="1"/>
</dbReference>
<dbReference type="Gene3D" id="2.60.40.1090">
    <property type="entry name" value="Fimbrial-type adhesion domain"/>
    <property type="match status" value="1"/>
</dbReference>
<evidence type="ECO:0000256" key="5">
    <source>
        <dbReference type="SAM" id="SignalP"/>
    </source>
</evidence>
<keyword evidence="8" id="KW-1185">Reference proteome</keyword>
<name>A0ABS0BJS3_9PSED</name>
<comment type="similarity">
    <text evidence="2">Belongs to the fimbrial protein family.</text>
</comment>
<keyword evidence="4" id="KW-0281">Fimbrium</keyword>
<evidence type="ECO:0000256" key="2">
    <source>
        <dbReference type="ARBA" id="ARBA00006671"/>
    </source>
</evidence>
<comment type="subcellular location">
    <subcellularLocation>
        <location evidence="1">Fimbrium</location>
    </subcellularLocation>
</comment>
<feature type="chain" id="PRO_5047525053" evidence="5">
    <location>
        <begin position="28"/>
        <end position="321"/>
    </location>
</feature>
<evidence type="ECO:0000313" key="8">
    <source>
        <dbReference type="Proteomes" id="UP000722111"/>
    </source>
</evidence>
<organism evidence="7 8">
    <name type="scientific">Pseudomonas neuropathica</name>
    <dbReference type="NCBI Taxonomy" id="2730425"/>
    <lineage>
        <taxon>Bacteria</taxon>
        <taxon>Pseudomonadati</taxon>
        <taxon>Pseudomonadota</taxon>
        <taxon>Gammaproteobacteria</taxon>
        <taxon>Pseudomonadales</taxon>
        <taxon>Pseudomonadaceae</taxon>
        <taxon>Pseudomonas</taxon>
    </lineage>
</organism>
<feature type="signal peptide" evidence="5">
    <location>
        <begin position="1"/>
        <end position="27"/>
    </location>
</feature>
<evidence type="ECO:0000256" key="4">
    <source>
        <dbReference type="ARBA" id="ARBA00023263"/>
    </source>
</evidence>
<dbReference type="InterPro" id="IPR036937">
    <property type="entry name" value="Adhesion_dom_fimbrial_sf"/>
</dbReference>
<proteinExistence type="inferred from homology"/>
<sequence length="321" mass="34449">MKRLSLKNPLLTFAAVTLLAHMPGAMAKCELKTSTIDLNYGANLTSGGLNIPADAPIGTVVYQESLQASRMTWQCDTSFMYGIIPNPALATIAVGASVSTFPIGKTGLSYRIWTGSQSYYLYSKSSVFPGNYVFPAGGMRLEIVKTGELSSLTKIAAGHLGSLKFDNSDLYIYNLINPIVLNAASCKTPSVSVAMGDDYQLHEFRDANPTPRTVRFNIALNQCQAGIQKVTYLLKANTTAIDAEKGIVALNAGSTAKGIGLQLMNDAGLPIALDTIYPFDAFTTTATDFNIPLSASYYRLTNDELKAGSANTEVTFIVNYL</sequence>
<evidence type="ECO:0000256" key="3">
    <source>
        <dbReference type="ARBA" id="ARBA00022729"/>
    </source>
</evidence>
<gene>
    <name evidence="7" type="ORF">H8F23_12135</name>
</gene>
<evidence type="ECO:0000256" key="1">
    <source>
        <dbReference type="ARBA" id="ARBA00004561"/>
    </source>
</evidence>
<protein>
    <submittedName>
        <fullName evidence="7">Fimbrial protein</fullName>
    </submittedName>
</protein>
<dbReference type="InterPro" id="IPR050263">
    <property type="entry name" value="Bact_Fimbrial_Adh_Pro"/>
</dbReference>
<dbReference type="InterPro" id="IPR008966">
    <property type="entry name" value="Adhesion_dom_sf"/>
</dbReference>
<evidence type="ECO:0000313" key="7">
    <source>
        <dbReference type="EMBL" id="MBF6033999.1"/>
    </source>
</evidence>
<dbReference type="Proteomes" id="UP000722111">
    <property type="component" value="Unassembled WGS sequence"/>
</dbReference>
<dbReference type="InterPro" id="IPR000259">
    <property type="entry name" value="Adhesion_dom_fimbrial"/>
</dbReference>
<feature type="domain" description="Fimbrial-type adhesion" evidence="6">
    <location>
        <begin position="184"/>
        <end position="320"/>
    </location>
</feature>
<dbReference type="Pfam" id="PF00419">
    <property type="entry name" value="Fimbrial"/>
    <property type="match status" value="1"/>
</dbReference>
<dbReference type="PANTHER" id="PTHR33420:SF3">
    <property type="entry name" value="FIMBRIAL SUBUNIT ELFA"/>
    <property type="match status" value="1"/>
</dbReference>
<evidence type="ECO:0000259" key="6">
    <source>
        <dbReference type="Pfam" id="PF00419"/>
    </source>
</evidence>
<comment type="caution">
    <text evidence="7">The sequence shown here is derived from an EMBL/GenBank/DDBJ whole genome shotgun (WGS) entry which is preliminary data.</text>
</comment>
<dbReference type="PANTHER" id="PTHR33420">
    <property type="entry name" value="FIMBRIAL SUBUNIT ELFA-RELATED"/>
    <property type="match status" value="1"/>
</dbReference>
<reference evidence="7 8" key="1">
    <citation type="submission" date="2020-08" db="EMBL/GenBank/DDBJ databases">
        <title>Description of novel Pseudomonas species.</title>
        <authorList>
            <person name="Duman M."/>
            <person name="Mulet M."/>
            <person name="Altun S."/>
            <person name="Saticioglu I.B."/>
            <person name="Lalucat J."/>
            <person name="Garcia-Valdes E."/>
        </authorList>
    </citation>
    <scope>NUCLEOTIDE SEQUENCE [LARGE SCALE GENOMIC DNA]</scope>
    <source>
        <strain evidence="7 8">P155</strain>
    </source>
</reference>
<dbReference type="RefSeq" id="WP_194934518.1">
    <property type="nucleotide sequence ID" value="NZ_JACOPX010000007.1"/>
</dbReference>
<keyword evidence="3 5" id="KW-0732">Signal</keyword>
<accession>A0ABS0BJS3</accession>